<sequence length="270" mass="30573">MKISKENDLNTQAVLAMRGSGYYSQRTAGAKIAIDATQPLMEQALKEIPKLPILRMADFGSADGGTSQEMWGNLISKIRNSRDDRQIEILYTDLASNDFSTLFRTMQGMQGNPNLSFQNKYSNIFVHGCGTGFHQQLMSSGSLSLGFSATAMHYVSEKPCQINNHVHMVGADIIEKSKFEEQALKDWEAILISRSEELIEGGRFICLNFGIDEKGRYLGHTGGHSMFDKFNYHWRSLLNNKIITEEEFKAATFTQHYRTVSEFRKPFDDQ</sequence>
<dbReference type="GO" id="GO:0008168">
    <property type="term" value="F:methyltransferase activity"/>
    <property type="evidence" value="ECO:0007669"/>
    <property type="project" value="InterPro"/>
</dbReference>
<accession>A0A382FSS6</accession>
<dbReference type="InterPro" id="IPR005299">
    <property type="entry name" value="MeTrfase_7"/>
</dbReference>
<evidence type="ECO:0000313" key="1">
    <source>
        <dbReference type="EMBL" id="SVB65031.1"/>
    </source>
</evidence>
<name>A0A382FSS6_9ZZZZ</name>
<dbReference type="EMBL" id="UINC01051187">
    <property type="protein sequence ID" value="SVB65031.1"/>
    <property type="molecule type" value="Genomic_DNA"/>
</dbReference>
<dbReference type="InterPro" id="IPR029063">
    <property type="entry name" value="SAM-dependent_MTases_sf"/>
</dbReference>
<dbReference type="Pfam" id="PF03492">
    <property type="entry name" value="Methyltransf_7"/>
    <property type="match status" value="1"/>
</dbReference>
<dbReference type="PANTHER" id="PTHR31009">
    <property type="entry name" value="S-ADENOSYL-L-METHIONINE:CARBOXYL METHYLTRANSFERASE FAMILY PROTEIN"/>
    <property type="match status" value="1"/>
</dbReference>
<organism evidence="1">
    <name type="scientific">marine metagenome</name>
    <dbReference type="NCBI Taxonomy" id="408172"/>
    <lineage>
        <taxon>unclassified sequences</taxon>
        <taxon>metagenomes</taxon>
        <taxon>ecological metagenomes</taxon>
    </lineage>
</organism>
<dbReference type="SUPFAM" id="SSF53335">
    <property type="entry name" value="S-adenosyl-L-methionine-dependent methyltransferases"/>
    <property type="match status" value="1"/>
</dbReference>
<evidence type="ECO:0008006" key="2">
    <source>
        <dbReference type="Google" id="ProtNLM"/>
    </source>
</evidence>
<feature type="non-terminal residue" evidence="1">
    <location>
        <position position="270"/>
    </location>
</feature>
<dbReference type="Gene3D" id="3.40.50.150">
    <property type="entry name" value="Vaccinia Virus protein VP39"/>
    <property type="match status" value="1"/>
</dbReference>
<protein>
    <recommendedName>
        <fullName evidence="2">SAM-dependent methyltransferase</fullName>
    </recommendedName>
</protein>
<dbReference type="AlphaFoldDB" id="A0A382FSS6"/>
<proteinExistence type="predicted"/>
<gene>
    <name evidence="1" type="ORF">METZ01_LOCUS217885</name>
</gene>
<reference evidence="1" key="1">
    <citation type="submission" date="2018-05" db="EMBL/GenBank/DDBJ databases">
        <authorList>
            <person name="Lanie J.A."/>
            <person name="Ng W.-L."/>
            <person name="Kazmierczak K.M."/>
            <person name="Andrzejewski T.M."/>
            <person name="Davidsen T.M."/>
            <person name="Wayne K.J."/>
            <person name="Tettelin H."/>
            <person name="Glass J.I."/>
            <person name="Rusch D."/>
            <person name="Podicherti R."/>
            <person name="Tsui H.-C.T."/>
            <person name="Winkler M.E."/>
        </authorList>
    </citation>
    <scope>NUCLEOTIDE SEQUENCE</scope>
</reference>